<gene>
    <name evidence="1" type="ORF">FWK35_00035393</name>
</gene>
<dbReference type="OrthoDB" id="10055366at2759"/>
<proteinExistence type="predicted"/>
<feature type="non-terminal residue" evidence="1">
    <location>
        <position position="1"/>
    </location>
</feature>
<evidence type="ECO:0000313" key="1">
    <source>
        <dbReference type="EMBL" id="KAF0705974.1"/>
    </source>
</evidence>
<organism evidence="1 2">
    <name type="scientific">Aphis craccivora</name>
    <name type="common">Cowpea aphid</name>
    <dbReference type="NCBI Taxonomy" id="307492"/>
    <lineage>
        <taxon>Eukaryota</taxon>
        <taxon>Metazoa</taxon>
        <taxon>Ecdysozoa</taxon>
        <taxon>Arthropoda</taxon>
        <taxon>Hexapoda</taxon>
        <taxon>Insecta</taxon>
        <taxon>Pterygota</taxon>
        <taxon>Neoptera</taxon>
        <taxon>Paraneoptera</taxon>
        <taxon>Hemiptera</taxon>
        <taxon>Sternorrhyncha</taxon>
        <taxon>Aphidomorpha</taxon>
        <taxon>Aphidoidea</taxon>
        <taxon>Aphididae</taxon>
        <taxon>Aphidini</taxon>
        <taxon>Aphis</taxon>
        <taxon>Aphis</taxon>
    </lineage>
</organism>
<comment type="caution">
    <text evidence="1">The sequence shown here is derived from an EMBL/GenBank/DDBJ whole genome shotgun (WGS) entry which is preliminary data.</text>
</comment>
<evidence type="ECO:0000313" key="2">
    <source>
        <dbReference type="Proteomes" id="UP000478052"/>
    </source>
</evidence>
<dbReference type="AlphaFoldDB" id="A0A6G0VQW2"/>
<dbReference type="EMBL" id="VUJU01013081">
    <property type="protein sequence ID" value="KAF0705974.1"/>
    <property type="molecule type" value="Genomic_DNA"/>
</dbReference>
<sequence>AGRKPKVDPSIVDREILKNKNEIFDGKSIVGVNAEVWRRIASKGTIDSVPAVDTRVVMKCIYIGSFHGKHFKKRRLMGSEKERALNAMLTQRMDPSIYTRNKANMLMKK</sequence>
<dbReference type="Proteomes" id="UP000478052">
    <property type="component" value="Unassembled WGS sequence"/>
</dbReference>
<protein>
    <submittedName>
        <fullName evidence="1">Uncharacterized protein</fullName>
    </submittedName>
</protein>
<accession>A0A6G0VQW2</accession>
<name>A0A6G0VQW2_APHCR</name>
<feature type="non-terminal residue" evidence="1">
    <location>
        <position position="109"/>
    </location>
</feature>
<reference evidence="1 2" key="1">
    <citation type="submission" date="2019-08" db="EMBL/GenBank/DDBJ databases">
        <title>Whole genome of Aphis craccivora.</title>
        <authorList>
            <person name="Voronova N.V."/>
            <person name="Shulinski R.S."/>
            <person name="Bandarenka Y.V."/>
            <person name="Zhorov D.G."/>
            <person name="Warner D."/>
        </authorList>
    </citation>
    <scope>NUCLEOTIDE SEQUENCE [LARGE SCALE GENOMIC DNA]</scope>
    <source>
        <strain evidence="1">180601</strain>
        <tissue evidence="1">Whole Body</tissue>
    </source>
</reference>
<keyword evidence="2" id="KW-1185">Reference proteome</keyword>